<dbReference type="InterPro" id="IPR049551">
    <property type="entry name" value="PKS_DH_C"/>
</dbReference>
<keyword evidence="5" id="KW-0808">Transferase</keyword>
<dbReference type="InterPro" id="IPR009081">
    <property type="entry name" value="PP-bd_ACP"/>
</dbReference>
<evidence type="ECO:0000256" key="1">
    <source>
        <dbReference type="ARBA" id="ARBA00001957"/>
    </source>
</evidence>
<dbReference type="Gene3D" id="3.10.129.110">
    <property type="entry name" value="Polyketide synthase dehydratase"/>
    <property type="match status" value="1"/>
</dbReference>
<dbReference type="InterPro" id="IPR018201">
    <property type="entry name" value="Ketoacyl_synth_AS"/>
</dbReference>
<dbReference type="InterPro" id="IPR050091">
    <property type="entry name" value="PKS_NRPS_Biosynth_Enz"/>
</dbReference>
<dbReference type="Gene3D" id="1.10.1200.10">
    <property type="entry name" value="ACP-like"/>
    <property type="match status" value="1"/>
</dbReference>
<gene>
    <name evidence="14" type="ORF">SGFS_005600</name>
</gene>
<dbReference type="InterPro" id="IPR042104">
    <property type="entry name" value="PKS_dehydratase_sf"/>
</dbReference>
<dbReference type="InterPro" id="IPR020841">
    <property type="entry name" value="PKS_Beta-ketoAc_synthase_dom"/>
</dbReference>
<organism evidence="14 15">
    <name type="scientific">Streptomyces graminofaciens</name>
    <dbReference type="NCBI Taxonomy" id="68212"/>
    <lineage>
        <taxon>Bacteria</taxon>
        <taxon>Bacillati</taxon>
        <taxon>Actinomycetota</taxon>
        <taxon>Actinomycetes</taxon>
        <taxon>Kitasatosporales</taxon>
        <taxon>Streptomycetaceae</taxon>
        <taxon>Streptomyces</taxon>
    </lineage>
</organism>
<dbReference type="SUPFAM" id="SSF52151">
    <property type="entry name" value="FabD/lysophospholipase-like"/>
    <property type="match status" value="1"/>
</dbReference>
<dbReference type="SMART" id="SM00825">
    <property type="entry name" value="PKS_KS"/>
    <property type="match status" value="1"/>
</dbReference>
<dbReference type="InterPro" id="IPR049900">
    <property type="entry name" value="PKS_mFAS_DH"/>
</dbReference>
<dbReference type="SUPFAM" id="SSF47336">
    <property type="entry name" value="ACP-like"/>
    <property type="match status" value="1"/>
</dbReference>
<protein>
    <recommendedName>
        <fullName evidence="16">Polyketide synthase</fullName>
    </recommendedName>
</protein>
<dbReference type="SMART" id="SM00826">
    <property type="entry name" value="PKS_DH"/>
    <property type="match status" value="1"/>
</dbReference>
<dbReference type="Pfam" id="PF08990">
    <property type="entry name" value="Docking"/>
    <property type="match status" value="1"/>
</dbReference>
<dbReference type="InterPro" id="IPR016035">
    <property type="entry name" value="Acyl_Trfase/lysoPLipase"/>
</dbReference>
<dbReference type="Pfam" id="PF08659">
    <property type="entry name" value="KR"/>
    <property type="match status" value="1"/>
</dbReference>
<dbReference type="Gene3D" id="3.40.47.10">
    <property type="match status" value="1"/>
</dbReference>
<dbReference type="SUPFAM" id="SSF101173">
    <property type="entry name" value="Docking domain B of the erythromycin polyketide synthase (DEBS)"/>
    <property type="match status" value="1"/>
</dbReference>
<dbReference type="SMART" id="SM00822">
    <property type="entry name" value="PKS_KR"/>
    <property type="match status" value="1"/>
</dbReference>
<evidence type="ECO:0000313" key="15">
    <source>
        <dbReference type="Proteomes" id="UP001321542"/>
    </source>
</evidence>
<dbReference type="InterPro" id="IPR006162">
    <property type="entry name" value="Ppantetheine_attach_site"/>
</dbReference>
<feature type="active site" description="Proton acceptor; for dehydratase activity" evidence="9">
    <location>
        <position position="876"/>
    </location>
</feature>
<dbReference type="SUPFAM" id="SSF51735">
    <property type="entry name" value="NAD(P)-binding Rossmann-fold domains"/>
    <property type="match status" value="2"/>
</dbReference>
<dbReference type="RefSeq" id="WP_286247293.1">
    <property type="nucleotide sequence ID" value="NZ_AP018448.1"/>
</dbReference>
<dbReference type="InterPro" id="IPR014030">
    <property type="entry name" value="Ketoacyl_synth_N"/>
</dbReference>
<keyword evidence="3" id="KW-0596">Phosphopantetheine</keyword>
<dbReference type="Pfam" id="PF21089">
    <property type="entry name" value="PKS_DH_N"/>
    <property type="match status" value="1"/>
</dbReference>
<dbReference type="InterPro" id="IPR016039">
    <property type="entry name" value="Thiolase-like"/>
</dbReference>
<evidence type="ECO:0000259" key="13">
    <source>
        <dbReference type="PROSITE" id="PS52019"/>
    </source>
</evidence>
<feature type="region of interest" description="C-terminal hotdog fold" evidence="9">
    <location>
        <begin position="979"/>
        <end position="1116"/>
    </location>
</feature>
<dbReference type="Gene3D" id="3.40.366.10">
    <property type="entry name" value="Malonyl-Coenzyme A Acyl Carrier Protein, domain 2"/>
    <property type="match status" value="1"/>
</dbReference>
<reference evidence="14 15" key="2">
    <citation type="journal article" date="2023" name="ChemBioChem">
        <title>Acyltransferase Domain Exchange between Two Independent Type I Polyketide Synthases in the Same Producer Strain of Macrolide Antibiotics.</title>
        <authorList>
            <person name="Kudo F."/>
            <person name="Kishikawa K."/>
            <person name="Tsuboi K."/>
            <person name="Kido T."/>
            <person name="Usui T."/>
            <person name="Hashimoto J."/>
            <person name="Shin-Ya K."/>
            <person name="Miyanaga A."/>
            <person name="Eguchi T."/>
        </authorList>
    </citation>
    <scope>NUCLEOTIDE SEQUENCE [LARGE SCALE GENOMIC DNA]</scope>
    <source>
        <strain evidence="14 15">A-8890</strain>
    </source>
</reference>
<dbReference type="PROSITE" id="PS52004">
    <property type="entry name" value="KS3_2"/>
    <property type="match status" value="1"/>
</dbReference>
<dbReference type="InterPro" id="IPR055123">
    <property type="entry name" value="SpnB-like_Rossmann"/>
</dbReference>
<proteinExistence type="predicted"/>
<dbReference type="SMART" id="SM00827">
    <property type="entry name" value="PKS_AT"/>
    <property type="match status" value="1"/>
</dbReference>
<feature type="region of interest" description="N-terminal hotdog fold" evidence="9">
    <location>
        <begin position="844"/>
        <end position="966"/>
    </location>
</feature>
<dbReference type="CDD" id="cd00833">
    <property type="entry name" value="PKS"/>
    <property type="match status" value="1"/>
</dbReference>
<dbReference type="PROSITE" id="PS00606">
    <property type="entry name" value="KS3_1"/>
    <property type="match status" value="1"/>
</dbReference>
<feature type="domain" description="PKS/mFAS DH" evidence="13">
    <location>
        <begin position="844"/>
        <end position="1116"/>
    </location>
</feature>
<name>A0ABM7F0L8_9ACTN</name>
<dbReference type="InterPro" id="IPR020806">
    <property type="entry name" value="PKS_PP-bd"/>
</dbReference>
<dbReference type="InterPro" id="IPR020807">
    <property type="entry name" value="PKS_DH"/>
</dbReference>
<dbReference type="EMBL" id="AP018448">
    <property type="protein sequence ID" value="BBC29266.1"/>
    <property type="molecule type" value="Genomic_DNA"/>
</dbReference>
<feature type="domain" description="Ketosynthase family 3 (KS3)" evidence="12">
    <location>
        <begin position="33"/>
        <end position="449"/>
    </location>
</feature>
<dbReference type="InterPro" id="IPR013968">
    <property type="entry name" value="PKS_KR"/>
</dbReference>
<evidence type="ECO:0000256" key="3">
    <source>
        <dbReference type="ARBA" id="ARBA00022450"/>
    </source>
</evidence>
<comment type="pathway">
    <text evidence="2">Antibiotic biosynthesis.</text>
</comment>
<dbReference type="PROSITE" id="PS52019">
    <property type="entry name" value="PKS_MFAS_DH"/>
    <property type="match status" value="1"/>
</dbReference>
<keyword evidence="15" id="KW-1185">Reference proteome</keyword>
<dbReference type="InterPro" id="IPR049552">
    <property type="entry name" value="PKS_DH_N"/>
</dbReference>
<evidence type="ECO:0000256" key="10">
    <source>
        <dbReference type="SAM" id="MobiDB-lite"/>
    </source>
</evidence>
<keyword evidence="6" id="KW-0045">Antibiotic biosynthesis</keyword>
<feature type="active site" description="Proton donor; for dehydratase activity" evidence="9">
    <location>
        <position position="1040"/>
    </location>
</feature>
<dbReference type="Pfam" id="PF22621">
    <property type="entry name" value="CurL-like_PKS_C"/>
    <property type="match status" value="1"/>
</dbReference>
<evidence type="ECO:0000259" key="12">
    <source>
        <dbReference type="PROSITE" id="PS52004"/>
    </source>
</evidence>
<dbReference type="InterPro" id="IPR036736">
    <property type="entry name" value="ACP-like_sf"/>
</dbReference>
<evidence type="ECO:0000256" key="7">
    <source>
        <dbReference type="ARBA" id="ARBA00023268"/>
    </source>
</evidence>
<evidence type="ECO:0000256" key="2">
    <source>
        <dbReference type="ARBA" id="ARBA00004792"/>
    </source>
</evidence>
<evidence type="ECO:0000313" key="14">
    <source>
        <dbReference type="EMBL" id="BBC29266.1"/>
    </source>
</evidence>
<dbReference type="SMART" id="SM00823">
    <property type="entry name" value="PKS_PP"/>
    <property type="match status" value="1"/>
</dbReference>
<evidence type="ECO:0000256" key="6">
    <source>
        <dbReference type="ARBA" id="ARBA00023194"/>
    </source>
</evidence>
<dbReference type="InterPro" id="IPR001227">
    <property type="entry name" value="Ac_transferase_dom_sf"/>
</dbReference>
<accession>A0ABM7F0L8</accession>
<dbReference type="Pfam" id="PF00698">
    <property type="entry name" value="Acyl_transf_1"/>
    <property type="match status" value="1"/>
</dbReference>
<feature type="domain" description="Carrier" evidence="11">
    <location>
        <begin position="1610"/>
        <end position="1685"/>
    </location>
</feature>
<reference evidence="14 15" key="1">
    <citation type="journal article" date="2010" name="ChemBioChem">
        <title>Cloning and characterization of the biosynthetic gene cluster of 16-membered macrolide antibiotic FD-891: involvement of a dual functional cytochrome P450 monooxygenase catalyzing epoxidation and hydroxylation.</title>
        <authorList>
            <person name="Kudo F."/>
            <person name="Motegi A."/>
            <person name="Mizoue K."/>
            <person name="Eguchi T."/>
        </authorList>
    </citation>
    <scope>NUCLEOTIDE SEQUENCE [LARGE SCALE GENOMIC DNA]</scope>
    <source>
        <strain evidence="14 15">A-8890</strain>
    </source>
</reference>
<evidence type="ECO:0000256" key="8">
    <source>
        <dbReference type="ARBA" id="ARBA00023315"/>
    </source>
</evidence>
<evidence type="ECO:0000256" key="4">
    <source>
        <dbReference type="ARBA" id="ARBA00022553"/>
    </source>
</evidence>
<dbReference type="InterPro" id="IPR014043">
    <property type="entry name" value="Acyl_transferase_dom"/>
</dbReference>
<dbReference type="InterPro" id="IPR015083">
    <property type="entry name" value="NorB/c/GfsB-D-like_docking"/>
</dbReference>
<dbReference type="Pfam" id="PF00550">
    <property type="entry name" value="PP-binding"/>
    <property type="match status" value="1"/>
</dbReference>
<dbReference type="Pfam" id="PF14765">
    <property type="entry name" value="PS-DH"/>
    <property type="match status" value="1"/>
</dbReference>
<evidence type="ECO:0000256" key="5">
    <source>
        <dbReference type="ARBA" id="ARBA00022679"/>
    </source>
</evidence>
<dbReference type="Pfam" id="PF00109">
    <property type="entry name" value="ketoacyl-synt"/>
    <property type="match status" value="1"/>
</dbReference>
<evidence type="ECO:0000259" key="11">
    <source>
        <dbReference type="PROSITE" id="PS50075"/>
    </source>
</evidence>
<keyword evidence="4" id="KW-0597">Phosphoprotein</keyword>
<comment type="cofactor">
    <cofactor evidence="1">
        <name>pantetheine 4'-phosphate</name>
        <dbReference type="ChEBI" id="CHEBI:47942"/>
    </cofactor>
</comment>
<feature type="region of interest" description="Disordered" evidence="10">
    <location>
        <begin position="1512"/>
        <end position="1534"/>
    </location>
</feature>
<sequence length="1786" mass="186517">MQDDDKLRGYLKRAVAELQETRERLREFEADAHDPIAIVGMACRYPGDVLSPDDLWDLALAGKDATSAIPDERDWDLHRHRTARGGFLTGAHDFDAAFFGISPREASAMDPQQRMLLEVSWEALEQGGIDPRSLHGSETGVYVGLIPQGHDLPDTPEGADDSENYRLTGNAGSVASGRIAYTLGLEGPAVTVDTACSSSLVALHLAVRALRAGDCELALAGGVNVMNSPAVFTEFGRMEVLAPDARCKAFSVEADGIGPAEGVGLVVLERLSQARRRGHQVLAFVRGSAVNQDGASNGLTAPNGLAQQRVIRRALADAGLSPADVHAVEAHGTGTPLGDPIEARALLATYGKGRDPRQPLLLGSLKSNIGHAQAAAGVAGVIKTVMALRHGTLPPTLHVGQPTPEVDWETGGVALLSGARTWPESDRPRRAAVSSFGISGTNAHVILEQAPDITEQDRDIPVQTPDVARPPSVAEAAWPVVPWVVTAKTSAALRRQAARLLSHAESDIAADPYDIAYSLVTGRSLFEHRAVVTAGDRAGLLAGLRGLADGEVHGQDGPGILTGVAGGGGTTFLFSSRGTGIGMGRELYDTFPAFAEALDEVCAEFDALLPQPLLQAVLDGGDDHELLREPALFAAEVALYRLVVRSWGVVPKHVTGHGTGEVVAAHAAGVLSLAEACRVIAARVTSTPFKVTAEALRPPAVPVLSPATGLPVPVERLCSPDHWAEHAPESGHPAPDPARLLEQGTARLLEIGPGSDASAAVGTDGPPYVVALQHARRGSRVGAAVTALAELFASGADVRWPALFDGTGARRVSLPTYAFERRPYRQRRTVTADVGAAGLSDARHPLLGAVVEVADGDLAVCTGRLSLRTHPWLAGHAAAGVPVLSGAALVELAMRAGDEVGCPELDELVVTAPLVVPERDGVRIQVVVGGPEEDGRRPVRVHARARWGADWVCHAAGTLRPAQEPPECGWARVWPPTGAEPVEVTGVYEQLAAAGYTYGPLHRGLEAVWRLGDEVYAEVALPDGTHDEAVGYGIHPALLDAALHPLLAASAADGVARSPLAWHGVSLYASGAGSLRVRLTATGPDTFALEAADASGRAVVAARAVRLVELSVEAVPASGAGDVLFRLEWAPPVEAETSDGEPVGELALLGDTFGGLDDVAELRFADLEEAAASYTPWDFLIAEACAPAGDPHDWALDAVGSAAAEALDRAREWLSRDDLPDNRLVFVTRGAVSTGRGDEDAADPAGAAVWGLVRTAQREHPGRIVLVDLDPEPDSASIAALPSVLGSGLSQVAVRGGVMLVPRLVRAAGVGSSEACPERAAVHPVDPLLDLAGTVLLTGATGPLSAALARHLLTRHGARRLILAVPESTAAPEATRLRDELVELGAEARPVPSDRDALAALLASIPDEHPLCGVVHVVEAETGAGSDEPFTDLARPALSDALRSSVAAAWHLHELTDGDPNIRLFALASSAAGVLGTAGRAPEAAASASLEALANRRRAQALPTVSLACGPLAGGEAGEHDETPPGSWPRPLHPDRLPALFDTALSTGHTALVAVDLDLPAPLRTPGQVLNLVRDVVPRAAVVRRTAAPALAPALRPDRWTGMSRAEARLLLRDLVRREVARVLGHAGPDGIEWGASFKDAGFDSLAAVRLRNRLVEETALSLPTTLVFEYPSPDVLLDHLLDRLAEGGRLKEDAEATPAAQGPPATEGSVLADLERLDEALTALAGPAGDVPSTITARVTALLSRWHRAVGPSAGAATDLVDRIGEATEEEVLRLIDQEFGRSAN</sequence>
<dbReference type="InterPro" id="IPR036291">
    <property type="entry name" value="NAD(P)-bd_dom_sf"/>
</dbReference>
<dbReference type="InterPro" id="IPR057326">
    <property type="entry name" value="KR_dom"/>
</dbReference>
<dbReference type="Gene3D" id="3.40.50.720">
    <property type="entry name" value="NAD(P)-binding Rossmann-like Domain"/>
    <property type="match status" value="1"/>
</dbReference>
<keyword evidence="7" id="KW-0511">Multifunctional enzyme</keyword>
<dbReference type="PANTHER" id="PTHR43775:SF51">
    <property type="entry name" value="INACTIVE PHENOLPHTHIOCEROL SYNTHESIS POLYKETIDE SYNTHASE TYPE I PKS1-RELATED"/>
    <property type="match status" value="1"/>
</dbReference>
<evidence type="ECO:0000256" key="9">
    <source>
        <dbReference type="PROSITE-ProRule" id="PRU01363"/>
    </source>
</evidence>
<dbReference type="PROSITE" id="PS50075">
    <property type="entry name" value="CARRIER"/>
    <property type="match status" value="1"/>
</dbReference>
<dbReference type="SUPFAM" id="SSF53901">
    <property type="entry name" value="Thiolase-like"/>
    <property type="match status" value="1"/>
</dbReference>
<dbReference type="PROSITE" id="PS00012">
    <property type="entry name" value="PHOSPHOPANTETHEINE"/>
    <property type="match status" value="1"/>
</dbReference>
<keyword evidence="8" id="KW-0012">Acyltransferase</keyword>
<dbReference type="Pfam" id="PF22953">
    <property type="entry name" value="SpnB_Rossmann"/>
    <property type="match status" value="1"/>
</dbReference>
<dbReference type="Proteomes" id="UP001321542">
    <property type="component" value="Chromosome"/>
</dbReference>
<dbReference type="Pfam" id="PF02801">
    <property type="entry name" value="Ketoacyl-synt_C"/>
    <property type="match status" value="1"/>
</dbReference>
<evidence type="ECO:0008006" key="16">
    <source>
        <dbReference type="Google" id="ProtNLM"/>
    </source>
</evidence>
<dbReference type="InterPro" id="IPR014031">
    <property type="entry name" value="Ketoacyl_synth_C"/>
</dbReference>
<dbReference type="InterPro" id="IPR036299">
    <property type="entry name" value="Polyketide_synth_docking_sf"/>
</dbReference>
<dbReference type="CDD" id="cd08956">
    <property type="entry name" value="KR_3_FAS_SDR_x"/>
    <property type="match status" value="1"/>
</dbReference>
<dbReference type="PANTHER" id="PTHR43775">
    <property type="entry name" value="FATTY ACID SYNTHASE"/>
    <property type="match status" value="1"/>
</dbReference>